<accession>D9PH57</accession>
<protein>
    <submittedName>
        <fullName evidence="1">Uncharacterized protein</fullName>
    </submittedName>
</protein>
<proteinExistence type="predicted"/>
<comment type="caution">
    <text evidence="1">The sequence shown here is derived from an EMBL/GenBank/DDBJ whole genome shotgun (WGS) entry which is preliminary data.</text>
</comment>
<organism evidence="1">
    <name type="scientific">sediment metagenome</name>
    <dbReference type="NCBI Taxonomy" id="749907"/>
    <lineage>
        <taxon>unclassified sequences</taxon>
        <taxon>metagenomes</taxon>
        <taxon>ecological metagenomes</taxon>
    </lineage>
</organism>
<name>D9PH57_9ZZZZ</name>
<dbReference type="EMBL" id="ADZX01000356">
    <property type="protein sequence ID" value="EFK97084.1"/>
    <property type="molecule type" value="Genomic_DNA"/>
</dbReference>
<reference evidence="1" key="2">
    <citation type="journal article" date="2011" name="Microb. Ecol.">
        <title>Taxonomic and Functional Metagenomic Profiling of the Microbial Community in the Anoxic Sediment of a Sub-saline Shallow Lake (Laguna de Carrizo, Central Spain).</title>
        <authorList>
            <person name="Ferrer M."/>
            <person name="Guazzaroni M.E."/>
            <person name="Richter M."/>
            <person name="Garcia-Salamanca A."/>
            <person name="Yarza P."/>
            <person name="Suarez-Suarez A."/>
            <person name="Solano J."/>
            <person name="Alcaide M."/>
            <person name="van Dillewijn P."/>
            <person name="Molina-Henares M.A."/>
            <person name="Lopez-Cortes N."/>
            <person name="Al-Ramahi Y."/>
            <person name="Guerrero C."/>
            <person name="Acosta A."/>
            <person name="de Eugenio L.I."/>
            <person name="Martinez V."/>
            <person name="Marques S."/>
            <person name="Rojo F."/>
            <person name="Santero E."/>
            <person name="Genilloud O."/>
            <person name="Perez-Perez J."/>
            <person name="Rossello-Mora R."/>
            <person name="Ramos J.L."/>
        </authorList>
    </citation>
    <scope>NUCLEOTIDE SEQUENCE</scope>
</reference>
<dbReference type="AlphaFoldDB" id="D9PH57"/>
<gene>
    <name evidence="1" type="ORF">LDC_0856</name>
</gene>
<reference evidence="1" key="1">
    <citation type="submission" date="2010-07" db="EMBL/GenBank/DDBJ databases">
        <authorList>
            <consortium name="CONSOLIDER consortium CSD2007-00005"/>
            <person name="Guazzaroni M.-E."/>
            <person name="Richter M."/>
            <person name="Garcia-Salamanca A."/>
            <person name="Yarza P."/>
            <person name="Ferrer M."/>
        </authorList>
    </citation>
    <scope>NUCLEOTIDE SEQUENCE</scope>
</reference>
<evidence type="ECO:0000313" key="1">
    <source>
        <dbReference type="EMBL" id="EFK97084.1"/>
    </source>
</evidence>
<sequence length="193" mass="21957">MLTPIRKYIIQRRIILRLKDASFYLGLKRFKKELLFIRSKEEGKRNFGVCVVFKDKQYPSRGIILRCGCFHISPYQKALREAEAMHVDIKEHGHVLKPLSIDFSSVASGRVNRNRDMFPPPGVTSAIGVTGVADISNASEVQAVMNMIDNAYLKPSARKTNILKPTTPKPDVKPIPQRTVIKRLTKTVRRKDI</sequence>